<gene>
    <name evidence="2" type="ORF">B0H17DRAFT_1149342</name>
</gene>
<feature type="compositionally biased region" description="Basic and acidic residues" evidence="1">
    <location>
        <begin position="141"/>
        <end position="155"/>
    </location>
</feature>
<sequence length="166" mass="18380">MDSTAERPRERSATGDFKAAQRPRTPCGMRPVQDAGEMSQRQWKRNRQEACARITVLRKDDRETEISRGVCKRVSAVRPSSAWAHLIGSSRREGAAPTAHRGAGNSEREEKSDGSRENSRRNGEPSKPQHQGVQSALHTQRAADARAQHQVDTKMRPTNGSTPVST</sequence>
<comment type="caution">
    <text evidence="2">The sequence shown here is derived from an EMBL/GenBank/DDBJ whole genome shotgun (WGS) entry which is preliminary data.</text>
</comment>
<feature type="region of interest" description="Disordered" evidence="1">
    <location>
        <begin position="1"/>
        <end position="47"/>
    </location>
</feature>
<protein>
    <submittedName>
        <fullName evidence="2">Uncharacterized protein</fullName>
    </submittedName>
</protein>
<proteinExistence type="predicted"/>
<feature type="compositionally biased region" description="Basic and acidic residues" evidence="1">
    <location>
        <begin position="1"/>
        <end position="13"/>
    </location>
</feature>
<keyword evidence="3" id="KW-1185">Reference proteome</keyword>
<organism evidence="2 3">
    <name type="scientific">Mycena rosella</name>
    <name type="common">Pink bonnet</name>
    <name type="synonym">Agaricus rosellus</name>
    <dbReference type="NCBI Taxonomy" id="1033263"/>
    <lineage>
        <taxon>Eukaryota</taxon>
        <taxon>Fungi</taxon>
        <taxon>Dikarya</taxon>
        <taxon>Basidiomycota</taxon>
        <taxon>Agaricomycotina</taxon>
        <taxon>Agaricomycetes</taxon>
        <taxon>Agaricomycetidae</taxon>
        <taxon>Agaricales</taxon>
        <taxon>Marasmiineae</taxon>
        <taxon>Mycenaceae</taxon>
        <taxon>Mycena</taxon>
    </lineage>
</organism>
<dbReference type="AlphaFoldDB" id="A0AAD7C326"/>
<dbReference type="Proteomes" id="UP001221757">
    <property type="component" value="Unassembled WGS sequence"/>
</dbReference>
<reference evidence="2" key="1">
    <citation type="submission" date="2023-03" db="EMBL/GenBank/DDBJ databases">
        <title>Massive genome expansion in bonnet fungi (Mycena s.s.) driven by repeated elements and novel gene families across ecological guilds.</title>
        <authorList>
            <consortium name="Lawrence Berkeley National Laboratory"/>
            <person name="Harder C.B."/>
            <person name="Miyauchi S."/>
            <person name="Viragh M."/>
            <person name="Kuo A."/>
            <person name="Thoen E."/>
            <person name="Andreopoulos B."/>
            <person name="Lu D."/>
            <person name="Skrede I."/>
            <person name="Drula E."/>
            <person name="Henrissat B."/>
            <person name="Morin E."/>
            <person name="Kohler A."/>
            <person name="Barry K."/>
            <person name="LaButti K."/>
            <person name="Morin E."/>
            <person name="Salamov A."/>
            <person name="Lipzen A."/>
            <person name="Mereny Z."/>
            <person name="Hegedus B."/>
            <person name="Baldrian P."/>
            <person name="Stursova M."/>
            <person name="Weitz H."/>
            <person name="Taylor A."/>
            <person name="Grigoriev I.V."/>
            <person name="Nagy L.G."/>
            <person name="Martin F."/>
            <person name="Kauserud H."/>
        </authorList>
    </citation>
    <scope>NUCLEOTIDE SEQUENCE</scope>
    <source>
        <strain evidence="2">CBHHK067</strain>
    </source>
</reference>
<evidence type="ECO:0000256" key="1">
    <source>
        <dbReference type="SAM" id="MobiDB-lite"/>
    </source>
</evidence>
<name>A0AAD7C326_MYCRO</name>
<feature type="region of interest" description="Disordered" evidence="1">
    <location>
        <begin position="75"/>
        <end position="166"/>
    </location>
</feature>
<dbReference type="EMBL" id="JARKIE010000449">
    <property type="protein sequence ID" value="KAJ7637821.1"/>
    <property type="molecule type" value="Genomic_DNA"/>
</dbReference>
<feature type="compositionally biased region" description="Polar residues" evidence="1">
    <location>
        <begin position="128"/>
        <end position="138"/>
    </location>
</feature>
<feature type="compositionally biased region" description="Polar residues" evidence="1">
    <location>
        <begin position="156"/>
        <end position="166"/>
    </location>
</feature>
<feature type="compositionally biased region" description="Basic and acidic residues" evidence="1">
    <location>
        <begin position="106"/>
        <end position="124"/>
    </location>
</feature>
<evidence type="ECO:0000313" key="3">
    <source>
        <dbReference type="Proteomes" id="UP001221757"/>
    </source>
</evidence>
<accession>A0AAD7C326</accession>
<evidence type="ECO:0000313" key="2">
    <source>
        <dbReference type="EMBL" id="KAJ7637821.1"/>
    </source>
</evidence>